<protein>
    <recommendedName>
        <fullName evidence="4">HTH araC/xylS-type domain-containing protein</fullName>
    </recommendedName>
</protein>
<dbReference type="PANTHER" id="PTHR46796:SF6">
    <property type="entry name" value="ARAC SUBFAMILY"/>
    <property type="match status" value="1"/>
</dbReference>
<dbReference type="RefSeq" id="WP_203730654.1">
    <property type="nucleotide sequence ID" value="NZ_BAAATX010000029.1"/>
</dbReference>
<evidence type="ECO:0000256" key="1">
    <source>
        <dbReference type="ARBA" id="ARBA00023015"/>
    </source>
</evidence>
<keyword evidence="3" id="KW-0804">Transcription</keyword>
<keyword evidence="6" id="KW-1185">Reference proteome</keyword>
<comment type="caution">
    <text evidence="5">The sequence shown here is derived from an EMBL/GenBank/DDBJ whole genome shotgun (WGS) entry which is preliminary data.</text>
</comment>
<evidence type="ECO:0000313" key="5">
    <source>
        <dbReference type="EMBL" id="GIE04154.1"/>
    </source>
</evidence>
<dbReference type="InterPro" id="IPR018060">
    <property type="entry name" value="HTH_AraC"/>
</dbReference>
<evidence type="ECO:0000256" key="2">
    <source>
        <dbReference type="ARBA" id="ARBA00023125"/>
    </source>
</evidence>
<dbReference type="EMBL" id="BOML01000043">
    <property type="protein sequence ID" value="GIE04154.1"/>
    <property type="molecule type" value="Genomic_DNA"/>
</dbReference>
<reference evidence="5 6" key="1">
    <citation type="submission" date="2021-01" db="EMBL/GenBank/DDBJ databases">
        <title>Whole genome shotgun sequence of Actinoplanes durhamensis NBRC 14914.</title>
        <authorList>
            <person name="Komaki H."/>
            <person name="Tamura T."/>
        </authorList>
    </citation>
    <scope>NUCLEOTIDE SEQUENCE [LARGE SCALE GENOMIC DNA]</scope>
    <source>
        <strain evidence="5 6">NBRC 14914</strain>
    </source>
</reference>
<accession>A0ABQ3Z3P0</accession>
<evidence type="ECO:0000256" key="3">
    <source>
        <dbReference type="ARBA" id="ARBA00023163"/>
    </source>
</evidence>
<dbReference type="PROSITE" id="PS01124">
    <property type="entry name" value="HTH_ARAC_FAMILY_2"/>
    <property type="match status" value="1"/>
</dbReference>
<dbReference type="SMART" id="SM00342">
    <property type="entry name" value="HTH_ARAC"/>
    <property type="match status" value="1"/>
</dbReference>
<dbReference type="Proteomes" id="UP000637628">
    <property type="component" value="Unassembled WGS sequence"/>
</dbReference>
<dbReference type="Pfam" id="PF14525">
    <property type="entry name" value="AraC_binding_2"/>
    <property type="match status" value="1"/>
</dbReference>
<dbReference type="Gene3D" id="1.10.10.60">
    <property type="entry name" value="Homeodomain-like"/>
    <property type="match status" value="1"/>
</dbReference>
<dbReference type="InterPro" id="IPR035418">
    <property type="entry name" value="AraC-bd_2"/>
</dbReference>
<name>A0ABQ3Z3P0_9ACTN</name>
<dbReference type="InterPro" id="IPR050204">
    <property type="entry name" value="AraC_XylS_family_regulators"/>
</dbReference>
<proteinExistence type="predicted"/>
<sequence>MTTGPLDWFEHAVSAACAPVQVRPDDGVAFSGSLRGARAGDLIVAHLRTSPSTVRRSGRLLCSTDPEFVKLAWQRRGSSRLEQDGRRCVVAAGSVVAYETIRPYLLHSDDPRWEALVVAVPRSRLGTHRLRTALPVSVGSGPGRALTLLVEELARNTGSPAASHLADAVASTMLAVYAGAPASPPADPGTLAERVRTFALANLSDPGLCVESVAAALGVSVRQVHKACAAGGFTIAAWIRRERLERIRRDLADPALAGRGTAAVARRWGLLDVSHLARQFRAVFGAPP</sequence>
<dbReference type="Pfam" id="PF12833">
    <property type="entry name" value="HTH_18"/>
    <property type="match status" value="1"/>
</dbReference>
<organism evidence="5 6">
    <name type="scientific">Paractinoplanes durhamensis</name>
    <dbReference type="NCBI Taxonomy" id="113563"/>
    <lineage>
        <taxon>Bacteria</taxon>
        <taxon>Bacillati</taxon>
        <taxon>Actinomycetota</taxon>
        <taxon>Actinomycetes</taxon>
        <taxon>Micromonosporales</taxon>
        <taxon>Micromonosporaceae</taxon>
        <taxon>Paractinoplanes</taxon>
    </lineage>
</organism>
<keyword evidence="1" id="KW-0805">Transcription regulation</keyword>
<gene>
    <name evidence="5" type="ORF">Adu01nite_55040</name>
</gene>
<evidence type="ECO:0000313" key="6">
    <source>
        <dbReference type="Proteomes" id="UP000637628"/>
    </source>
</evidence>
<keyword evidence="2" id="KW-0238">DNA-binding</keyword>
<dbReference type="PANTHER" id="PTHR46796">
    <property type="entry name" value="HTH-TYPE TRANSCRIPTIONAL ACTIVATOR RHAS-RELATED"/>
    <property type="match status" value="1"/>
</dbReference>
<evidence type="ECO:0000259" key="4">
    <source>
        <dbReference type="PROSITE" id="PS01124"/>
    </source>
</evidence>
<feature type="domain" description="HTH araC/xylS-type" evidence="4">
    <location>
        <begin position="193"/>
        <end position="288"/>
    </location>
</feature>